<evidence type="ECO:0000259" key="1">
    <source>
        <dbReference type="Pfam" id="PF00646"/>
    </source>
</evidence>
<feature type="domain" description="F-box" evidence="1">
    <location>
        <begin position="42"/>
        <end position="70"/>
    </location>
</feature>
<dbReference type="Gene3D" id="3.80.10.10">
    <property type="entry name" value="Ribonuclease Inhibitor"/>
    <property type="match status" value="1"/>
</dbReference>
<dbReference type="Pfam" id="PF23622">
    <property type="entry name" value="LRR_At1g61320_AtMIF1"/>
    <property type="match status" value="1"/>
</dbReference>
<dbReference type="InterPro" id="IPR053781">
    <property type="entry name" value="F-box_AtFBL13-like"/>
</dbReference>
<dbReference type="PANTHER" id="PTHR34145">
    <property type="entry name" value="OS02G0105600 PROTEIN"/>
    <property type="match status" value="1"/>
</dbReference>
<keyword evidence="4" id="KW-1185">Reference proteome</keyword>
<dbReference type="CDD" id="cd22160">
    <property type="entry name" value="F-box_AtFBL13-like"/>
    <property type="match status" value="1"/>
</dbReference>
<proteinExistence type="predicted"/>
<evidence type="ECO:0000313" key="4">
    <source>
        <dbReference type="Proteomes" id="UP000325081"/>
    </source>
</evidence>
<accession>A0A5A7P465</accession>
<evidence type="ECO:0000259" key="2">
    <source>
        <dbReference type="Pfam" id="PF23622"/>
    </source>
</evidence>
<dbReference type="OrthoDB" id="904489at2759"/>
<dbReference type="SUPFAM" id="SSF52047">
    <property type="entry name" value="RNI-like"/>
    <property type="match status" value="1"/>
</dbReference>
<dbReference type="SUPFAM" id="SSF81383">
    <property type="entry name" value="F-box domain"/>
    <property type="match status" value="1"/>
</dbReference>
<dbReference type="InterPro" id="IPR032675">
    <property type="entry name" value="LRR_dom_sf"/>
</dbReference>
<evidence type="ECO:0000313" key="3">
    <source>
        <dbReference type="EMBL" id="GER27510.1"/>
    </source>
</evidence>
<comment type="caution">
    <text evidence="3">The sequence shown here is derived from an EMBL/GenBank/DDBJ whole genome shotgun (WGS) entry which is preliminary data.</text>
</comment>
<organism evidence="3 4">
    <name type="scientific">Striga asiatica</name>
    <name type="common">Asiatic witchweed</name>
    <name type="synonym">Buchnera asiatica</name>
    <dbReference type="NCBI Taxonomy" id="4170"/>
    <lineage>
        <taxon>Eukaryota</taxon>
        <taxon>Viridiplantae</taxon>
        <taxon>Streptophyta</taxon>
        <taxon>Embryophyta</taxon>
        <taxon>Tracheophyta</taxon>
        <taxon>Spermatophyta</taxon>
        <taxon>Magnoliopsida</taxon>
        <taxon>eudicotyledons</taxon>
        <taxon>Gunneridae</taxon>
        <taxon>Pentapetalae</taxon>
        <taxon>asterids</taxon>
        <taxon>lamiids</taxon>
        <taxon>Lamiales</taxon>
        <taxon>Orobanchaceae</taxon>
        <taxon>Buchnereae</taxon>
        <taxon>Striga</taxon>
    </lineage>
</organism>
<dbReference type="InterPro" id="IPR036047">
    <property type="entry name" value="F-box-like_dom_sf"/>
</dbReference>
<dbReference type="InterPro" id="IPR055357">
    <property type="entry name" value="LRR_At1g61320_AtMIF1"/>
</dbReference>
<gene>
    <name evidence="3" type="ORF">STAS_03229</name>
</gene>
<name>A0A5A7P465_STRAF</name>
<sequence length="507" mass="59345">MKISIAPILLSTWFTLLTYRFLDFARKRRKQIQILRCDLIGELPDCLLISILTRLPVKDTIQTSVLSKRWTTIYKFVVHLNLDFRCHHLFHRNHYLFDMVQAYLLVFCCCLIKSHMSFSDNGAAFWEFLKYLGNINTADVKKLVVRCCCSLPKPCFYYSFCAYSLCSCHYILYCMPGLRYLEVNSSKEFLPEFYTNNMSLRNLRLSKVTLVDGALDLILSACLGLCSLRMDYCKFSSPTLLIRGPNLRLEHLKIEECIRVKEIELCASNLVTFEFKSSRKIIELTFDHVPRLESMSYDGFQRDVMYQVCVRLPSVLPPNQLKSLTLASEYDINRASTFGLINTYSNLRQLRLQLSHTAYTNMLLGIIPLLQSCPLLLEFHLDTEFVQDDGPKAMRPQNAETHSQLKRVEITGFCGYRNEIEFALYILENAECLEQMQISRCPNWHFRFGRSVERKHKPRWSRHTREDIRQQLQGRALSETARVIIQHFPAYNDTWSRHETDYDSHCP</sequence>
<dbReference type="Proteomes" id="UP000325081">
    <property type="component" value="Unassembled WGS sequence"/>
</dbReference>
<dbReference type="PANTHER" id="PTHR34145:SF28">
    <property type="entry name" value="F-BOX DOMAIN-CONTAINING PROTEIN"/>
    <property type="match status" value="1"/>
</dbReference>
<dbReference type="InterPro" id="IPR001810">
    <property type="entry name" value="F-box_dom"/>
</dbReference>
<dbReference type="AlphaFoldDB" id="A0A5A7P465"/>
<protein>
    <submittedName>
        <fullName evidence="3">FBD-associated F-box protein</fullName>
    </submittedName>
</protein>
<reference evidence="4" key="1">
    <citation type="journal article" date="2019" name="Curr. Biol.">
        <title>Genome Sequence of Striga asiatica Provides Insight into the Evolution of Plant Parasitism.</title>
        <authorList>
            <person name="Yoshida S."/>
            <person name="Kim S."/>
            <person name="Wafula E.K."/>
            <person name="Tanskanen J."/>
            <person name="Kim Y.M."/>
            <person name="Honaas L."/>
            <person name="Yang Z."/>
            <person name="Spallek T."/>
            <person name="Conn C.E."/>
            <person name="Ichihashi Y."/>
            <person name="Cheong K."/>
            <person name="Cui S."/>
            <person name="Der J.P."/>
            <person name="Gundlach H."/>
            <person name="Jiao Y."/>
            <person name="Hori C."/>
            <person name="Ishida J.K."/>
            <person name="Kasahara H."/>
            <person name="Kiba T."/>
            <person name="Kim M.S."/>
            <person name="Koo N."/>
            <person name="Laohavisit A."/>
            <person name="Lee Y.H."/>
            <person name="Lumba S."/>
            <person name="McCourt P."/>
            <person name="Mortimer J.C."/>
            <person name="Mutuku J.M."/>
            <person name="Nomura T."/>
            <person name="Sasaki-Sekimoto Y."/>
            <person name="Seto Y."/>
            <person name="Wang Y."/>
            <person name="Wakatake T."/>
            <person name="Sakakibara H."/>
            <person name="Demura T."/>
            <person name="Yamaguchi S."/>
            <person name="Yoneyama K."/>
            <person name="Manabe R.I."/>
            <person name="Nelson D.C."/>
            <person name="Schulman A.H."/>
            <person name="Timko M.P."/>
            <person name="dePamphilis C.W."/>
            <person name="Choi D."/>
            <person name="Shirasu K."/>
        </authorList>
    </citation>
    <scope>NUCLEOTIDE SEQUENCE [LARGE SCALE GENOMIC DNA]</scope>
    <source>
        <strain evidence="4">cv. UVA1</strain>
    </source>
</reference>
<dbReference type="EMBL" id="BKCP01002002">
    <property type="protein sequence ID" value="GER27510.1"/>
    <property type="molecule type" value="Genomic_DNA"/>
</dbReference>
<dbReference type="InterPro" id="IPR053772">
    <property type="entry name" value="At1g61320/At1g61330-like"/>
</dbReference>
<dbReference type="Pfam" id="PF00646">
    <property type="entry name" value="F-box"/>
    <property type="match status" value="1"/>
</dbReference>
<feature type="domain" description="At1g61320/AtMIF1 LRR" evidence="2">
    <location>
        <begin position="178"/>
        <end position="447"/>
    </location>
</feature>